<dbReference type="PANTHER" id="PTHR43201">
    <property type="entry name" value="ACYL-COA SYNTHETASE"/>
    <property type="match status" value="1"/>
</dbReference>
<comment type="similarity">
    <text evidence="1">Belongs to the ATP-dependent AMP-binding enzyme family.</text>
</comment>
<dbReference type="Pfam" id="PF13193">
    <property type="entry name" value="AMP-binding_C"/>
    <property type="match status" value="1"/>
</dbReference>
<dbReference type="InterPro" id="IPR000873">
    <property type="entry name" value="AMP-dep_synth/lig_dom"/>
</dbReference>
<feature type="domain" description="AMP-dependent synthetase/ligase" evidence="3">
    <location>
        <begin position="16"/>
        <end position="377"/>
    </location>
</feature>
<dbReference type="EMBL" id="BAABGJ010000013">
    <property type="protein sequence ID" value="GAA4338370.1"/>
    <property type="molecule type" value="Genomic_DNA"/>
</dbReference>
<dbReference type="Gene3D" id="3.30.300.30">
    <property type="match status" value="1"/>
</dbReference>
<keyword evidence="6" id="KW-1185">Reference proteome</keyword>
<protein>
    <submittedName>
        <fullName evidence="5">Long-chain fatty acid--CoA ligase</fullName>
    </submittedName>
</protein>
<accession>A0ABP8HF96</accession>
<dbReference type="Gene3D" id="3.40.50.12780">
    <property type="entry name" value="N-terminal domain of ligase-like"/>
    <property type="match status" value="1"/>
</dbReference>
<evidence type="ECO:0000259" key="3">
    <source>
        <dbReference type="Pfam" id="PF00501"/>
    </source>
</evidence>
<dbReference type="InterPro" id="IPR045851">
    <property type="entry name" value="AMP-bd_C_sf"/>
</dbReference>
<gene>
    <name evidence="5" type="ORF">GCM10023165_16990</name>
</gene>
<dbReference type="GO" id="GO:0016874">
    <property type="term" value="F:ligase activity"/>
    <property type="evidence" value="ECO:0007669"/>
    <property type="project" value="UniProtKB-KW"/>
</dbReference>
<dbReference type="Proteomes" id="UP001500975">
    <property type="component" value="Unassembled WGS sequence"/>
</dbReference>
<dbReference type="InterPro" id="IPR042099">
    <property type="entry name" value="ANL_N_sf"/>
</dbReference>
<evidence type="ECO:0000259" key="4">
    <source>
        <dbReference type="Pfam" id="PF13193"/>
    </source>
</evidence>
<evidence type="ECO:0000256" key="1">
    <source>
        <dbReference type="ARBA" id="ARBA00006432"/>
    </source>
</evidence>
<dbReference type="InterPro" id="IPR020845">
    <property type="entry name" value="AMP-binding_CS"/>
</dbReference>
<evidence type="ECO:0000313" key="5">
    <source>
        <dbReference type="EMBL" id="GAA4338370.1"/>
    </source>
</evidence>
<sequence>MTVPIQLNVAAFLPAVAAVHGDRPAVSVDRTLFCDYAGLSRRVAALAGAFVGSLGLEPGERVALAMRNSPQYFEILLACWHAGLVAVPMNAKLHPREMAYILGHTASRLCFVSEDLREGVAQLQAELPALARVVCVDEPAYEILVEGPPLPMAATLENDPAWLFYTSGTTGRPKGATLSHRNLLAMALRYYADIAAVDETHCYFHAAPLSHGGGLYGLPHLMKGSHQVIPASRGFDVDEIFDLLEVYDKATFFAAPTMLTRMTNHPRAATARVSAIDTIYYGGAPMYVEDLKRAIERFGPRLYQIFGQGESPMTGVGLAKALHVDYGNPKYERRLASTGIARTGVSVRVVDEHDVDVPVGELGEVLFRSEVTMLGYWKDPEATARALRGGWLHTGDVGFADEDGFITLKDRSKDMIISGGSNIYPREIEEVLMMDPRVLECSVVGRPHHDWGEEVVAFVVAHAGQRVQADELDALCLANIARFKRPKAYFFVEGLPKSNYGKVLKTALREQLAAGLHDALRPGEAP</sequence>
<dbReference type="SUPFAM" id="SSF56801">
    <property type="entry name" value="Acetyl-CoA synthetase-like"/>
    <property type="match status" value="1"/>
</dbReference>
<name>A0ABP8HF96_9BURK</name>
<reference evidence="6" key="1">
    <citation type="journal article" date="2019" name="Int. J. Syst. Evol. Microbiol.">
        <title>The Global Catalogue of Microorganisms (GCM) 10K type strain sequencing project: providing services to taxonomists for standard genome sequencing and annotation.</title>
        <authorList>
            <consortium name="The Broad Institute Genomics Platform"/>
            <consortium name="The Broad Institute Genome Sequencing Center for Infectious Disease"/>
            <person name="Wu L."/>
            <person name="Ma J."/>
        </authorList>
    </citation>
    <scope>NUCLEOTIDE SEQUENCE [LARGE SCALE GENOMIC DNA]</scope>
    <source>
        <strain evidence="6">JCM 17804</strain>
    </source>
</reference>
<comment type="caution">
    <text evidence="5">The sequence shown here is derived from an EMBL/GenBank/DDBJ whole genome shotgun (WGS) entry which is preliminary data.</text>
</comment>
<dbReference type="InterPro" id="IPR025110">
    <property type="entry name" value="AMP-bd_C"/>
</dbReference>
<evidence type="ECO:0000313" key="6">
    <source>
        <dbReference type="Proteomes" id="UP001500975"/>
    </source>
</evidence>
<keyword evidence="2 5" id="KW-0436">Ligase</keyword>
<dbReference type="PANTHER" id="PTHR43201:SF5">
    <property type="entry name" value="MEDIUM-CHAIN ACYL-COA LIGASE ACSF2, MITOCHONDRIAL"/>
    <property type="match status" value="1"/>
</dbReference>
<feature type="domain" description="AMP-binding enzyme C-terminal" evidence="4">
    <location>
        <begin position="427"/>
        <end position="502"/>
    </location>
</feature>
<dbReference type="PROSITE" id="PS00455">
    <property type="entry name" value="AMP_BINDING"/>
    <property type="match status" value="1"/>
</dbReference>
<evidence type="ECO:0000256" key="2">
    <source>
        <dbReference type="ARBA" id="ARBA00022598"/>
    </source>
</evidence>
<proteinExistence type="inferred from homology"/>
<organism evidence="5 6">
    <name type="scientific">Variovorax defluvii</name>
    <dbReference type="NCBI Taxonomy" id="913761"/>
    <lineage>
        <taxon>Bacteria</taxon>
        <taxon>Pseudomonadati</taxon>
        <taxon>Pseudomonadota</taxon>
        <taxon>Betaproteobacteria</taxon>
        <taxon>Burkholderiales</taxon>
        <taxon>Comamonadaceae</taxon>
        <taxon>Variovorax</taxon>
    </lineage>
</organism>
<dbReference type="Pfam" id="PF00501">
    <property type="entry name" value="AMP-binding"/>
    <property type="match status" value="1"/>
</dbReference>
<dbReference type="RefSeq" id="WP_345537197.1">
    <property type="nucleotide sequence ID" value="NZ_BAABGJ010000013.1"/>
</dbReference>